<reference evidence="1" key="1">
    <citation type="submission" date="2018-02" db="EMBL/GenBank/DDBJ databases">
        <authorList>
            <person name="Cohen D.B."/>
            <person name="Kent A.D."/>
        </authorList>
    </citation>
    <scope>NUCLEOTIDE SEQUENCE</scope>
</reference>
<protein>
    <submittedName>
        <fullName evidence="1">Uncharacterized protein</fullName>
    </submittedName>
</protein>
<accession>A0A2N9IV29</accession>
<dbReference type="EMBL" id="OIVN01006216">
    <property type="protein sequence ID" value="SPD28009.1"/>
    <property type="molecule type" value="Genomic_DNA"/>
</dbReference>
<dbReference type="PANTHER" id="PTHR36030:SF1">
    <property type="entry name" value="CALMODULIN-BINDING DOMAIN-CONTAINING PROTEIN"/>
    <property type="match status" value="1"/>
</dbReference>
<gene>
    <name evidence="1" type="ORF">FSB_LOCUS55891</name>
</gene>
<name>A0A2N9IV29_FAGSY</name>
<dbReference type="PANTHER" id="PTHR36030">
    <property type="entry name" value="CALMODULIN-BINDING DOMAIN-CONTAINING PROTEIN"/>
    <property type="match status" value="1"/>
</dbReference>
<sequence length="109" mass="12309">MEANRKLRGLIKAKLIPFYRPAKPSSPSIGQYTTKVKPSQTSPSTASVEFHGNLEYVWPKQNVSFIVADNKRDLLYDKLYGAAGDESVDTKATSYISSVQERFKHERNN</sequence>
<evidence type="ECO:0000313" key="1">
    <source>
        <dbReference type="EMBL" id="SPD28009.1"/>
    </source>
</evidence>
<dbReference type="AlphaFoldDB" id="A0A2N9IV29"/>
<organism evidence="1">
    <name type="scientific">Fagus sylvatica</name>
    <name type="common">Beechnut</name>
    <dbReference type="NCBI Taxonomy" id="28930"/>
    <lineage>
        <taxon>Eukaryota</taxon>
        <taxon>Viridiplantae</taxon>
        <taxon>Streptophyta</taxon>
        <taxon>Embryophyta</taxon>
        <taxon>Tracheophyta</taxon>
        <taxon>Spermatophyta</taxon>
        <taxon>Magnoliopsida</taxon>
        <taxon>eudicotyledons</taxon>
        <taxon>Gunneridae</taxon>
        <taxon>Pentapetalae</taxon>
        <taxon>rosids</taxon>
        <taxon>fabids</taxon>
        <taxon>Fagales</taxon>
        <taxon>Fagaceae</taxon>
        <taxon>Fagus</taxon>
    </lineage>
</organism>
<proteinExistence type="predicted"/>